<dbReference type="PANTHER" id="PTHR34374">
    <property type="entry name" value="LARGE RIBOSOMAL RNA SUBUNIT ACCUMULATION PROTEIN YCED HOMOLOG 1, CHLOROPLASTIC"/>
    <property type="match status" value="1"/>
</dbReference>
<dbReference type="EMBL" id="LAZR01024925">
    <property type="protein sequence ID" value="KKL73551.1"/>
    <property type="molecule type" value="Genomic_DNA"/>
</dbReference>
<gene>
    <name evidence="1" type="ORF">LCGC14_2073730</name>
</gene>
<organism evidence="1">
    <name type="scientific">marine sediment metagenome</name>
    <dbReference type="NCBI Taxonomy" id="412755"/>
    <lineage>
        <taxon>unclassified sequences</taxon>
        <taxon>metagenomes</taxon>
        <taxon>ecological metagenomes</taxon>
    </lineage>
</organism>
<proteinExistence type="predicted"/>
<dbReference type="InterPro" id="IPR003772">
    <property type="entry name" value="YceD"/>
</dbReference>
<reference evidence="1" key="1">
    <citation type="journal article" date="2015" name="Nature">
        <title>Complex archaea that bridge the gap between prokaryotes and eukaryotes.</title>
        <authorList>
            <person name="Spang A."/>
            <person name="Saw J.H."/>
            <person name="Jorgensen S.L."/>
            <person name="Zaremba-Niedzwiedzka K."/>
            <person name="Martijn J."/>
            <person name="Lind A.E."/>
            <person name="van Eijk R."/>
            <person name="Schleper C."/>
            <person name="Guy L."/>
            <person name="Ettema T.J."/>
        </authorList>
    </citation>
    <scope>NUCLEOTIDE SEQUENCE</scope>
</reference>
<dbReference type="AlphaFoldDB" id="A0A0F9F4Y4"/>
<evidence type="ECO:0000313" key="1">
    <source>
        <dbReference type="EMBL" id="KKL73551.1"/>
    </source>
</evidence>
<sequence>MKIKVDDIPEEGLEIKTVEKVTIADDLNADVELDLNLRRLAGEVFISGGAETSLPLECSRCLKGFLRKLELRLDLAYSRDSGDLVEGHEVTAEEVDAGTFAGEELDIGEIVAEQLVLSVPMKPLCSEGCKGICPKCGADLNEKGCGCETGSIDPRFQVLKEYLKKKEQDKNGEPN</sequence>
<comment type="caution">
    <text evidence="1">The sequence shown here is derived from an EMBL/GenBank/DDBJ whole genome shotgun (WGS) entry which is preliminary data.</text>
</comment>
<protein>
    <recommendedName>
        <fullName evidence="2">DUF177 domain-containing protein</fullName>
    </recommendedName>
</protein>
<evidence type="ECO:0008006" key="2">
    <source>
        <dbReference type="Google" id="ProtNLM"/>
    </source>
</evidence>
<name>A0A0F9F4Y4_9ZZZZ</name>
<dbReference type="Pfam" id="PF02620">
    <property type="entry name" value="YceD"/>
    <property type="match status" value="1"/>
</dbReference>
<dbReference type="PANTHER" id="PTHR34374:SF1">
    <property type="entry name" value="LARGE RIBOSOMAL RNA SUBUNIT ACCUMULATION PROTEIN YCED HOMOLOG 1, CHLOROPLASTIC"/>
    <property type="match status" value="1"/>
</dbReference>
<accession>A0A0F9F4Y4</accession>